<comment type="caution">
    <text evidence="1">The sequence shown here is derived from an EMBL/GenBank/DDBJ whole genome shotgun (WGS) entry which is preliminary data.</text>
</comment>
<keyword evidence="2" id="KW-1185">Reference proteome</keyword>
<dbReference type="Proteomes" id="UP000783686">
    <property type="component" value="Unassembled WGS sequence"/>
</dbReference>
<dbReference type="Proteomes" id="UP000614601">
    <property type="component" value="Unassembled WGS sequence"/>
</dbReference>
<dbReference type="EMBL" id="CAJFCW020000003">
    <property type="protein sequence ID" value="CAG9104338.1"/>
    <property type="molecule type" value="Genomic_DNA"/>
</dbReference>
<organism evidence="1 2">
    <name type="scientific">Bursaphelenchus okinawaensis</name>
    <dbReference type="NCBI Taxonomy" id="465554"/>
    <lineage>
        <taxon>Eukaryota</taxon>
        <taxon>Metazoa</taxon>
        <taxon>Ecdysozoa</taxon>
        <taxon>Nematoda</taxon>
        <taxon>Chromadorea</taxon>
        <taxon>Rhabditida</taxon>
        <taxon>Tylenchina</taxon>
        <taxon>Tylenchomorpha</taxon>
        <taxon>Aphelenchoidea</taxon>
        <taxon>Aphelenchoididae</taxon>
        <taxon>Bursaphelenchus</taxon>
    </lineage>
</organism>
<dbReference type="PANTHER" id="PTHR13088:SF3">
    <property type="entry name" value="FAS APOPTOTIC INHIBITORY MOLECULE 1"/>
    <property type="match status" value="1"/>
</dbReference>
<dbReference type="FunFam" id="2.40.128.180:FF:000001">
    <property type="entry name" value="Fas apoptotic inhibitory molecule 1"/>
    <property type="match status" value="1"/>
</dbReference>
<evidence type="ECO:0000313" key="2">
    <source>
        <dbReference type="Proteomes" id="UP000614601"/>
    </source>
</evidence>
<evidence type="ECO:0008006" key="3">
    <source>
        <dbReference type="Google" id="ProtNLM"/>
    </source>
</evidence>
<dbReference type="InterPro" id="IPR010695">
    <property type="entry name" value="FAIM1"/>
</dbReference>
<name>A0A811KJP7_9BILA</name>
<dbReference type="OrthoDB" id="6262731at2759"/>
<dbReference type="Pfam" id="PF06905">
    <property type="entry name" value="FAIM1"/>
    <property type="match status" value="1"/>
</dbReference>
<proteinExistence type="predicted"/>
<accession>A0A811KJP7</accession>
<evidence type="ECO:0000313" key="1">
    <source>
        <dbReference type="EMBL" id="CAD5215568.1"/>
    </source>
</evidence>
<gene>
    <name evidence="1" type="ORF">BOKJ2_LOCUS6158</name>
</gene>
<dbReference type="AlphaFoldDB" id="A0A811KJP7"/>
<dbReference type="EMBL" id="CAJFDH010000003">
    <property type="protein sequence ID" value="CAD5215568.1"/>
    <property type="molecule type" value="Genomic_DNA"/>
</dbReference>
<dbReference type="PANTHER" id="PTHR13088">
    <property type="entry name" value="FAS APOPTOTIC INHIBITORY MOLECULE FAIM"/>
    <property type="match status" value="1"/>
</dbReference>
<protein>
    <recommendedName>
        <fullName evidence="3">Fas apoptotic inhibitory molecule</fullName>
    </recommendedName>
</protein>
<reference evidence="1" key="1">
    <citation type="submission" date="2020-09" db="EMBL/GenBank/DDBJ databases">
        <authorList>
            <person name="Kikuchi T."/>
        </authorList>
    </citation>
    <scope>NUCLEOTIDE SEQUENCE</scope>
    <source>
        <strain evidence="1">SH1</strain>
    </source>
</reference>
<sequence>MPPSEPFRRSADSDVVARWSIPMSNTVYKIEFEHGTTTGKRIVRVNGREVVKHDWLFKLVGREVFEINGIHCVINIEAIGIFAYEYSITVNGKTYEKFKEEQDKNLIMWTLKINETDYRVVLERDSMDVWVNGDKVTTAGCFTDEGVDTHFEIGASNVACIKSLSSGKRTKGIVFKLFVNGDLIESCN</sequence>
<dbReference type="Gene3D" id="2.40.128.180">
    <property type="match status" value="2"/>
</dbReference>
<dbReference type="InterPro" id="IPR038513">
    <property type="entry name" value="FAIM1_dom_sf"/>
</dbReference>
<dbReference type="GO" id="GO:1902042">
    <property type="term" value="P:negative regulation of extrinsic apoptotic signaling pathway via death domain receptors"/>
    <property type="evidence" value="ECO:0007669"/>
    <property type="project" value="TreeGrafter"/>
</dbReference>